<protein>
    <submittedName>
        <fullName evidence="1">tRNA 2-thiocytidine biosynthesis protein TtcA</fullName>
    </submittedName>
</protein>
<organism evidence="1 2">
    <name type="scientific">Thermotomaculum hydrothermale</name>
    <dbReference type="NCBI Taxonomy" id="981385"/>
    <lineage>
        <taxon>Bacteria</taxon>
        <taxon>Pseudomonadati</taxon>
        <taxon>Acidobacteriota</taxon>
        <taxon>Holophagae</taxon>
        <taxon>Thermotomaculales</taxon>
        <taxon>Thermotomaculaceae</taxon>
        <taxon>Thermotomaculum</taxon>
    </lineage>
</organism>
<evidence type="ECO:0000313" key="2">
    <source>
        <dbReference type="Proteomes" id="UP000595564"/>
    </source>
</evidence>
<dbReference type="KEGG" id="thyd:TTHT_1103"/>
<dbReference type="PANTHER" id="PTHR43686">
    <property type="entry name" value="SULFURTRANSFERASE-RELATED"/>
    <property type="match status" value="1"/>
</dbReference>
<gene>
    <name evidence="1" type="ORF">TTHT_1103</name>
</gene>
<dbReference type="Proteomes" id="UP000595564">
    <property type="component" value="Chromosome"/>
</dbReference>
<accession>A0A7R6SZB0</accession>
<proteinExistence type="predicted"/>
<keyword evidence="2" id="KW-1185">Reference proteome</keyword>
<reference evidence="1 2" key="1">
    <citation type="journal article" date="2012" name="Extremophiles">
        <title>Thermotomaculum hydrothermale gen. nov., sp. nov., a novel heterotrophic thermophile within the phylum Acidobacteria from a deep-sea hydrothermal vent chimney in the Southern Okinawa Trough.</title>
        <authorList>
            <person name="Izumi H."/>
            <person name="Nunoura T."/>
            <person name="Miyazaki M."/>
            <person name="Mino S."/>
            <person name="Toki T."/>
            <person name="Takai K."/>
            <person name="Sako Y."/>
            <person name="Sawabe T."/>
            <person name="Nakagawa S."/>
        </authorList>
    </citation>
    <scope>NUCLEOTIDE SEQUENCE [LARGE SCALE GENOMIC DNA]</scope>
    <source>
        <strain evidence="1 2">AC55</strain>
    </source>
</reference>
<name>A0A7R6SZB0_9BACT</name>
<dbReference type="Gene3D" id="3.40.50.620">
    <property type="entry name" value="HUPs"/>
    <property type="match status" value="1"/>
</dbReference>
<dbReference type="InterPro" id="IPR014729">
    <property type="entry name" value="Rossmann-like_a/b/a_fold"/>
</dbReference>
<dbReference type="SUPFAM" id="SSF52402">
    <property type="entry name" value="Adenine nucleotide alpha hydrolases-like"/>
    <property type="match status" value="1"/>
</dbReference>
<dbReference type="RefSeq" id="WP_201328993.1">
    <property type="nucleotide sequence ID" value="NZ_AP017470.1"/>
</dbReference>
<sequence length="230" mass="27190">MENVKNQSIYKRIFKKFVYSILEVDKVCGFLGKDVVVGVSGGLDSLSLYTFLKEYYKLRKFEGRVYGVNVVLGKGDLKPVRFDDVINIFPERKDFDNFNCSLCARLRKIEVFKFCEGRGIKFVAFGHIANDYAENFIWNALYHKRLESMPLCRNYFNGKFFVVRPFAFVFKKDILRYANLMVLKDIEIKCELKNRVRQDVREFLNKMETDEVSVYKNLLEIIKENKFYGE</sequence>
<dbReference type="AlphaFoldDB" id="A0A7R6SZB0"/>
<evidence type="ECO:0000313" key="1">
    <source>
        <dbReference type="EMBL" id="BBB32640.1"/>
    </source>
</evidence>
<dbReference type="EMBL" id="AP017470">
    <property type="protein sequence ID" value="BBB32640.1"/>
    <property type="molecule type" value="Genomic_DNA"/>
</dbReference>
<dbReference type="PANTHER" id="PTHR43686:SF1">
    <property type="entry name" value="AMINOTRAN_5 DOMAIN-CONTAINING PROTEIN"/>
    <property type="match status" value="1"/>
</dbReference>